<feature type="transmembrane region" description="Helical" evidence="2">
    <location>
        <begin position="13"/>
        <end position="31"/>
    </location>
</feature>
<dbReference type="PANTHER" id="PTHR35700:SF1">
    <property type="entry name" value="OS07G0181800 PROTEIN"/>
    <property type="match status" value="1"/>
</dbReference>
<reference evidence="3" key="1">
    <citation type="submission" date="2018-01" db="EMBL/GenBank/DDBJ databases">
        <authorList>
            <person name="Mao J.F."/>
        </authorList>
    </citation>
    <scope>NUCLEOTIDE SEQUENCE</scope>
    <source>
        <strain evidence="3">Huo1</strain>
        <tissue evidence="3">Leaf</tissue>
    </source>
</reference>
<dbReference type="PANTHER" id="PTHR35700">
    <property type="entry name" value="OS07G0181800 PROTEIN"/>
    <property type="match status" value="1"/>
</dbReference>
<dbReference type="InterPro" id="IPR018625">
    <property type="entry name" value="Pet100"/>
</dbReference>
<keyword evidence="2" id="KW-0812">Transmembrane</keyword>
<reference evidence="3" key="2">
    <citation type="submission" date="2020-08" db="EMBL/GenBank/DDBJ databases">
        <title>Plant Genome Project.</title>
        <authorList>
            <person name="Zhang R.-G."/>
        </authorList>
    </citation>
    <scope>NUCLEOTIDE SEQUENCE</scope>
    <source>
        <strain evidence="3">Huo1</strain>
        <tissue evidence="3">Leaf</tissue>
    </source>
</reference>
<evidence type="ECO:0000256" key="1">
    <source>
        <dbReference type="SAM" id="MobiDB-lite"/>
    </source>
</evidence>
<proteinExistence type="predicted"/>
<dbReference type="Proteomes" id="UP000298416">
    <property type="component" value="Unassembled WGS sequence"/>
</dbReference>
<feature type="compositionally biased region" description="Basic and acidic residues" evidence="1">
    <location>
        <begin position="58"/>
        <end position="80"/>
    </location>
</feature>
<keyword evidence="2" id="KW-0472">Membrane</keyword>
<dbReference type="AlphaFoldDB" id="A0A8X8Y0M6"/>
<feature type="region of interest" description="Disordered" evidence="1">
    <location>
        <begin position="51"/>
        <end position="80"/>
    </location>
</feature>
<protein>
    <recommendedName>
        <fullName evidence="5">Protein PET100</fullName>
    </recommendedName>
</protein>
<dbReference type="GO" id="GO:0005739">
    <property type="term" value="C:mitochondrion"/>
    <property type="evidence" value="ECO:0007669"/>
    <property type="project" value="InterPro"/>
</dbReference>
<keyword evidence="2" id="KW-1133">Transmembrane helix</keyword>
<dbReference type="Pfam" id="PF09803">
    <property type="entry name" value="Pet100"/>
    <property type="match status" value="1"/>
</dbReference>
<accession>A0A8X8Y0M6</accession>
<comment type="caution">
    <text evidence="3">The sequence shown here is derived from an EMBL/GenBank/DDBJ whole genome shotgun (WGS) entry which is preliminary data.</text>
</comment>
<keyword evidence="4" id="KW-1185">Reference proteome</keyword>
<evidence type="ECO:0000256" key="2">
    <source>
        <dbReference type="SAM" id="Phobius"/>
    </source>
</evidence>
<dbReference type="EMBL" id="PNBA02000006">
    <property type="protein sequence ID" value="KAG6422379.1"/>
    <property type="molecule type" value="Genomic_DNA"/>
</dbReference>
<evidence type="ECO:0008006" key="5">
    <source>
        <dbReference type="Google" id="ProtNLM"/>
    </source>
</evidence>
<organism evidence="3">
    <name type="scientific">Salvia splendens</name>
    <name type="common">Scarlet sage</name>
    <dbReference type="NCBI Taxonomy" id="180675"/>
    <lineage>
        <taxon>Eukaryota</taxon>
        <taxon>Viridiplantae</taxon>
        <taxon>Streptophyta</taxon>
        <taxon>Embryophyta</taxon>
        <taxon>Tracheophyta</taxon>
        <taxon>Spermatophyta</taxon>
        <taxon>Magnoliopsida</taxon>
        <taxon>eudicotyledons</taxon>
        <taxon>Gunneridae</taxon>
        <taxon>Pentapetalae</taxon>
        <taxon>asterids</taxon>
        <taxon>lamiids</taxon>
        <taxon>Lamiales</taxon>
        <taxon>Lamiaceae</taxon>
        <taxon>Nepetoideae</taxon>
        <taxon>Mentheae</taxon>
        <taxon>Salviinae</taxon>
        <taxon>Salvia</taxon>
        <taxon>Salvia subgen. Calosphace</taxon>
        <taxon>core Calosphace</taxon>
    </lineage>
</organism>
<evidence type="ECO:0000313" key="3">
    <source>
        <dbReference type="EMBL" id="KAG6422379.1"/>
    </source>
</evidence>
<name>A0A8X8Y0M6_SALSN</name>
<sequence length="80" mass="9054">MSSLGTSKGILEIAKFAVYVTVPIGLMYFFASNTKNLQKVMGNREYVVYPPEAQRPPSPEEMREMAREIARQRKAAKDSQ</sequence>
<evidence type="ECO:0000313" key="4">
    <source>
        <dbReference type="Proteomes" id="UP000298416"/>
    </source>
</evidence>
<dbReference type="GO" id="GO:0033617">
    <property type="term" value="P:mitochondrial respiratory chain complex IV assembly"/>
    <property type="evidence" value="ECO:0007669"/>
    <property type="project" value="InterPro"/>
</dbReference>
<gene>
    <name evidence="3" type="ORF">SASPL_118947</name>
</gene>